<evidence type="ECO:0000313" key="2">
    <source>
        <dbReference type="Proteomes" id="UP001334084"/>
    </source>
</evidence>
<protein>
    <submittedName>
        <fullName evidence="1">WD40 repeat domain-containing protein</fullName>
    </submittedName>
</protein>
<accession>A0AAX4JD62</accession>
<reference evidence="1" key="1">
    <citation type="journal article" date="2024" name="BMC Genomics">
        <title>Functional annotation of a divergent genome using sequence and structure-based similarity.</title>
        <authorList>
            <person name="Svedberg D."/>
            <person name="Winiger R.R."/>
            <person name="Berg A."/>
            <person name="Sharma H."/>
            <person name="Tellgren-Roth C."/>
            <person name="Debrunner-Vossbrinck B.A."/>
            <person name="Vossbrinck C.R."/>
            <person name="Barandun J."/>
        </authorList>
    </citation>
    <scope>NUCLEOTIDE SEQUENCE</scope>
    <source>
        <strain evidence="1">Illinois isolate</strain>
    </source>
</reference>
<gene>
    <name evidence="1" type="ORF">VNE69_06113</name>
</gene>
<dbReference type="GeneID" id="90541610"/>
<dbReference type="EMBL" id="CP142731">
    <property type="protein sequence ID" value="WUR03793.1"/>
    <property type="molecule type" value="Genomic_DNA"/>
</dbReference>
<proteinExistence type="predicted"/>
<dbReference type="SUPFAM" id="SSF117289">
    <property type="entry name" value="Nucleoporin domain"/>
    <property type="match status" value="1"/>
</dbReference>
<organism evidence="1 2">
    <name type="scientific">Vairimorpha necatrix</name>
    <dbReference type="NCBI Taxonomy" id="6039"/>
    <lineage>
        <taxon>Eukaryota</taxon>
        <taxon>Fungi</taxon>
        <taxon>Fungi incertae sedis</taxon>
        <taxon>Microsporidia</taxon>
        <taxon>Nosematidae</taxon>
        <taxon>Vairimorpha</taxon>
    </lineage>
</organism>
<dbReference type="AlphaFoldDB" id="A0AAX4JD62"/>
<evidence type="ECO:0000313" key="1">
    <source>
        <dbReference type="EMBL" id="WUR03793.1"/>
    </source>
</evidence>
<dbReference type="PROSITE" id="PS50896">
    <property type="entry name" value="LISH"/>
    <property type="match status" value="1"/>
</dbReference>
<dbReference type="RefSeq" id="XP_065329938.1">
    <property type="nucleotide sequence ID" value="XM_065473866.1"/>
</dbReference>
<dbReference type="KEGG" id="vnx:VNE69_06113"/>
<keyword evidence="2" id="KW-1185">Reference proteome</keyword>
<dbReference type="Proteomes" id="UP001334084">
    <property type="component" value="Chromosome 6"/>
</dbReference>
<name>A0AAX4JD62_9MICR</name>
<sequence>MIKLTKPEINSLINNYLSQESLIYTSFVFKNEIKEDFKNIRKDITLEKILTYGLQYMYGVDHYKDGKINVCKGTYSLDRLHLCDAVVRKKKKKREESQEGESLLVEQTNSLCKKSIKGDENSINSEIQVSTEGNHMKDQHDNMDSIIDNNTIKYDTKLDSTTNDNNMSNHVIVPLDSLSTVPLSLSVKSLDPCKPCSLVTFKDEYLYLYDNSSFTLYIFKFGSFAGIKNIALEKMLYVDDILVMYDGSKLIFYNTFNLKVKSIMITFLDIFYDGSKFVTLNLDGSISYFTRDGNKSGENIFIFENILSAFINNNMFMIWNDKGKLCILNTKTQSTHFFTSRDKSVLSSSYYKDILYLLYEDTIGIYNINEKTEKYIKNENMTGICKTKEYILTYNKNILTVYKDDIILKVYDTKKDIKEILSVEENIIIIYNKEIWFYDQEIQLEKEYKCEDEIEKISINNKEVCVLLKKSSPILILLSEP</sequence>
<dbReference type="InterPro" id="IPR006594">
    <property type="entry name" value="LisH"/>
</dbReference>